<keyword evidence="1" id="KW-0175">Coiled coil</keyword>
<feature type="compositionally biased region" description="Low complexity" evidence="2">
    <location>
        <begin position="557"/>
        <end position="575"/>
    </location>
</feature>
<dbReference type="OrthoDB" id="10035275at2759"/>
<name>A0A814JSR8_ADIRI</name>
<protein>
    <submittedName>
        <fullName evidence="3">Uncharacterized protein</fullName>
    </submittedName>
</protein>
<comment type="caution">
    <text evidence="3">The sequence shown here is derived from an EMBL/GenBank/DDBJ whole genome shotgun (WGS) entry which is preliminary data.</text>
</comment>
<evidence type="ECO:0000313" key="3">
    <source>
        <dbReference type="EMBL" id="CAF1042051.1"/>
    </source>
</evidence>
<evidence type="ECO:0000256" key="1">
    <source>
        <dbReference type="SAM" id="Coils"/>
    </source>
</evidence>
<reference evidence="3" key="1">
    <citation type="submission" date="2021-02" db="EMBL/GenBank/DDBJ databases">
        <authorList>
            <person name="Nowell W R."/>
        </authorList>
    </citation>
    <scope>NUCLEOTIDE SEQUENCE</scope>
</reference>
<feature type="region of interest" description="Disordered" evidence="2">
    <location>
        <begin position="469"/>
        <end position="494"/>
    </location>
</feature>
<evidence type="ECO:0000313" key="4">
    <source>
        <dbReference type="Proteomes" id="UP000663852"/>
    </source>
</evidence>
<dbReference type="Proteomes" id="UP000663852">
    <property type="component" value="Unassembled WGS sequence"/>
</dbReference>
<feature type="compositionally biased region" description="Low complexity" evidence="2">
    <location>
        <begin position="521"/>
        <end position="543"/>
    </location>
</feature>
<dbReference type="AlphaFoldDB" id="A0A814JSR8"/>
<feature type="coiled-coil region" evidence="1">
    <location>
        <begin position="428"/>
        <end position="462"/>
    </location>
</feature>
<feature type="compositionally biased region" description="Polar residues" evidence="2">
    <location>
        <begin position="478"/>
        <end position="491"/>
    </location>
</feature>
<organism evidence="3 4">
    <name type="scientific">Adineta ricciae</name>
    <name type="common">Rotifer</name>
    <dbReference type="NCBI Taxonomy" id="249248"/>
    <lineage>
        <taxon>Eukaryota</taxon>
        <taxon>Metazoa</taxon>
        <taxon>Spiralia</taxon>
        <taxon>Gnathifera</taxon>
        <taxon>Rotifera</taxon>
        <taxon>Eurotatoria</taxon>
        <taxon>Bdelloidea</taxon>
        <taxon>Adinetida</taxon>
        <taxon>Adinetidae</taxon>
        <taxon>Adineta</taxon>
    </lineage>
</organism>
<feature type="region of interest" description="Disordered" evidence="2">
    <location>
        <begin position="521"/>
        <end position="579"/>
    </location>
</feature>
<sequence>MAHFTRFVSFEDKFNTNLFTFILPSSFLLGTDEKLITREFICRNVPFALTFVKNGDQLNAFLLHRSRDTETLEMTLDLSVTLLCREHFTRNESFVEKSCKFTSKVTLHGRKSFTSINRLCSVDFMDERGNIQCELEIKNLVVSYLTEIQLPPQLINPQYAHVIQPTQSRQPLDAQIGTPSFFYSNYEWCVVIQPKLDSVGQLGHFRLFIQRLTSCDHSVKLTYRVKITAGSYTWDPNQEKKATNPNDSNPYEVNYTDIHGLCRPYRIDRIRELLQTNGKFTLTVELKDAVTVFPIIVNPFAPNPIPVSFLDKDQQAWTVEAYIEEQCFIIRLYYSDIFKIPVNYLRSICFNITVRNHRDTKTTTSVFQKPVTKYYSQKDSDEGLEISTTLDVEELTERGYLNEQHCVTIEIEIFFSHLMFSPEYSPLDDIVRKQKQQIMRELQAAQNENFQLEKKLHELQMTIQNPGMSSRLPDLANGNLSVGPTGGSSAPATPDVVRKYYERKYGDKGSTSNLLATASANNSSFSSYSNPSSFDAGQSSSSSLPVRNGTLPGKGPTTTTTTTNTAAAGTRNSNTFNLRNKLPDSIQNTIAMTSQSLQSKLPASLQKLPASLTQGPTLNMLASKFQNAFS</sequence>
<proteinExistence type="predicted"/>
<accession>A0A814JSR8</accession>
<evidence type="ECO:0000256" key="2">
    <source>
        <dbReference type="SAM" id="MobiDB-lite"/>
    </source>
</evidence>
<dbReference type="EMBL" id="CAJNOJ010000075">
    <property type="protein sequence ID" value="CAF1042051.1"/>
    <property type="molecule type" value="Genomic_DNA"/>
</dbReference>
<gene>
    <name evidence="3" type="ORF">EDS130_LOCUS16976</name>
</gene>